<dbReference type="eggNOG" id="COG4653">
    <property type="taxonomic scope" value="Bacteria"/>
</dbReference>
<evidence type="ECO:0000313" key="4">
    <source>
        <dbReference type="Proteomes" id="UP000027178"/>
    </source>
</evidence>
<dbReference type="Gene3D" id="3.30.2320.10">
    <property type="entry name" value="hypothetical protein PF0899 domain"/>
    <property type="match status" value="1"/>
</dbReference>
<proteinExistence type="predicted"/>
<dbReference type="NCBIfam" id="TIGR01554">
    <property type="entry name" value="major_cap_HK97"/>
    <property type="match status" value="1"/>
</dbReference>
<name>A0A066YPJ1_9ACTN</name>
<comment type="caution">
    <text evidence="3">The sequence shown here is derived from an EMBL/GenBank/DDBJ whole genome shotgun (WGS) entry which is preliminary data.</text>
</comment>
<protein>
    <recommendedName>
        <fullName evidence="2">Phage capsid-like C-terminal domain-containing protein</fullName>
    </recommendedName>
</protein>
<dbReference type="Pfam" id="PF05065">
    <property type="entry name" value="Phage_capsid"/>
    <property type="match status" value="1"/>
</dbReference>
<dbReference type="SUPFAM" id="SSF56563">
    <property type="entry name" value="Major capsid protein gp5"/>
    <property type="match status" value="1"/>
</dbReference>
<comment type="subcellular location">
    <subcellularLocation>
        <location evidence="1">Virion</location>
    </subcellularLocation>
</comment>
<keyword evidence="4" id="KW-1185">Reference proteome</keyword>
<dbReference type="Proteomes" id="UP000027178">
    <property type="component" value="Unassembled WGS sequence"/>
</dbReference>
<evidence type="ECO:0000313" key="3">
    <source>
        <dbReference type="EMBL" id="KDN83468.1"/>
    </source>
</evidence>
<gene>
    <name evidence="3" type="ORF">KCH_49500</name>
</gene>
<dbReference type="InterPro" id="IPR024455">
    <property type="entry name" value="Phage_capsid"/>
</dbReference>
<feature type="domain" description="Phage capsid-like C-terminal" evidence="2">
    <location>
        <begin position="14"/>
        <end position="312"/>
    </location>
</feature>
<dbReference type="HOGENOM" id="CLU_055982_0_0_11"/>
<organism evidence="3 4">
    <name type="scientific">Kitasatospora cheerisanensis KCTC 2395</name>
    <dbReference type="NCBI Taxonomy" id="1348663"/>
    <lineage>
        <taxon>Bacteria</taxon>
        <taxon>Bacillati</taxon>
        <taxon>Actinomycetota</taxon>
        <taxon>Actinomycetes</taxon>
        <taxon>Kitasatosporales</taxon>
        <taxon>Streptomycetaceae</taxon>
        <taxon>Kitasatospora</taxon>
    </lineage>
</organism>
<dbReference type="InterPro" id="IPR054612">
    <property type="entry name" value="Phage_capsid-like_C"/>
</dbReference>
<evidence type="ECO:0000256" key="1">
    <source>
        <dbReference type="ARBA" id="ARBA00004328"/>
    </source>
</evidence>
<dbReference type="EMBL" id="JNBY01000095">
    <property type="protein sequence ID" value="KDN83468.1"/>
    <property type="molecule type" value="Genomic_DNA"/>
</dbReference>
<dbReference type="OrthoDB" id="3194758at2"/>
<dbReference type="Gene3D" id="3.30.2400.10">
    <property type="entry name" value="Major capsid protein gp5"/>
    <property type="match status" value="1"/>
</dbReference>
<accession>A0A066YPJ1</accession>
<dbReference type="AlphaFoldDB" id="A0A066YPJ1"/>
<dbReference type="PATRIC" id="fig|1348663.4.peg.4786"/>
<sequence>MADAPVKLSNVNSTLLPPTITQPIFNRVAETSAVMQRARRIPLSMTAQTAIPVSMDIPNAGWVNEGGSKPTGTESMTVKTMAGKKVAVLVPVSEEVARSNAAGLYSQIQQDLPVALSRAFDLAAIHGKTPSGAAGPFDDYLAETTNSITLGTATKTNGGIWKDIVDGEALVIDDNYDVTGWVADPRLRPQLLNAVDNNGRPLFVDTTAALGPGAAGAGSLLGLPLDYSRGISGKLVRASGTSDTGLRMIGGDWSQCAYGVGMDITMKLSTEANYKDADGNWHSAFQENLVLLLCEAHFGFVIGDENAFVKYVAAGGGS</sequence>
<reference evidence="3 4" key="1">
    <citation type="submission" date="2014-05" db="EMBL/GenBank/DDBJ databases">
        <title>Draft Genome Sequence of Kitasatospora cheerisanensis KCTC 2395.</title>
        <authorList>
            <person name="Nam D.H."/>
        </authorList>
    </citation>
    <scope>NUCLEOTIDE SEQUENCE [LARGE SCALE GENOMIC DNA]</scope>
    <source>
        <strain evidence="3 4">KCTC 2395</strain>
    </source>
</reference>
<evidence type="ECO:0000259" key="2">
    <source>
        <dbReference type="Pfam" id="PF05065"/>
    </source>
</evidence>
<dbReference type="RefSeq" id="WP_035865962.1">
    <property type="nucleotide sequence ID" value="NZ_KK853997.1"/>
</dbReference>